<feature type="region of interest" description="Disordered" evidence="1">
    <location>
        <begin position="1"/>
        <end position="101"/>
    </location>
</feature>
<keyword evidence="3" id="KW-1185">Reference proteome</keyword>
<dbReference type="AlphaFoldDB" id="A0A9P4HB56"/>
<evidence type="ECO:0000313" key="2">
    <source>
        <dbReference type="EMBL" id="KAF2030187.1"/>
    </source>
</evidence>
<organism evidence="2 3">
    <name type="scientific">Setomelanomma holmii</name>
    <dbReference type="NCBI Taxonomy" id="210430"/>
    <lineage>
        <taxon>Eukaryota</taxon>
        <taxon>Fungi</taxon>
        <taxon>Dikarya</taxon>
        <taxon>Ascomycota</taxon>
        <taxon>Pezizomycotina</taxon>
        <taxon>Dothideomycetes</taxon>
        <taxon>Pleosporomycetidae</taxon>
        <taxon>Pleosporales</taxon>
        <taxon>Pleosporineae</taxon>
        <taxon>Phaeosphaeriaceae</taxon>
        <taxon>Setomelanomma</taxon>
    </lineage>
</organism>
<feature type="compositionally biased region" description="Polar residues" evidence="1">
    <location>
        <begin position="55"/>
        <end position="67"/>
    </location>
</feature>
<comment type="caution">
    <text evidence="2">The sequence shown here is derived from an EMBL/GenBank/DDBJ whole genome shotgun (WGS) entry which is preliminary data.</text>
</comment>
<proteinExistence type="predicted"/>
<protein>
    <submittedName>
        <fullName evidence="2">Uncharacterized protein</fullName>
    </submittedName>
</protein>
<name>A0A9P4HB56_9PLEO</name>
<sequence>MSALSFEEPSEVHSMASLKEPVQPSSGSIISSPKSEEHRTISTSSVDIPARPQLIDSSNIETPTKSIARSKASEQAIPHHGSSCAETDERDKRSRQEHRRFSGPPYIFRIDEVREHPAISPISTVNGHWKPSSNPGWNYKVQAGVTNMLWYNEGSRIRFLPAQAPSQPSPFTPFKTYSIFFSEGLCFWVLHGDATEPPPQEVWHELSFDEGDYDTISLSSAGATTAHSTTSVKIGSGRICYCPTAIVVPKVVLSQIWGGGG</sequence>
<dbReference type="Proteomes" id="UP000799777">
    <property type="component" value="Unassembled WGS sequence"/>
</dbReference>
<gene>
    <name evidence="2" type="ORF">EK21DRAFT_89074</name>
</gene>
<dbReference type="EMBL" id="ML978192">
    <property type="protein sequence ID" value="KAF2030187.1"/>
    <property type="molecule type" value="Genomic_DNA"/>
</dbReference>
<evidence type="ECO:0000313" key="3">
    <source>
        <dbReference type="Proteomes" id="UP000799777"/>
    </source>
</evidence>
<feature type="compositionally biased region" description="Low complexity" evidence="1">
    <location>
        <begin position="24"/>
        <end position="33"/>
    </location>
</feature>
<evidence type="ECO:0000256" key="1">
    <source>
        <dbReference type="SAM" id="MobiDB-lite"/>
    </source>
</evidence>
<reference evidence="2" key="1">
    <citation type="journal article" date="2020" name="Stud. Mycol.">
        <title>101 Dothideomycetes genomes: a test case for predicting lifestyles and emergence of pathogens.</title>
        <authorList>
            <person name="Haridas S."/>
            <person name="Albert R."/>
            <person name="Binder M."/>
            <person name="Bloem J."/>
            <person name="Labutti K."/>
            <person name="Salamov A."/>
            <person name="Andreopoulos B."/>
            <person name="Baker S."/>
            <person name="Barry K."/>
            <person name="Bills G."/>
            <person name="Bluhm B."/>
            <person name="Cannon C."/>
            <person name="Castanera R."/>
            <person name="Culley D."/>
            <person name="Daum C."/>
            <person name="Ezra D."/>
            <person name="Gonzalez J."/>
            <person name="Henrissat B."/>
            <person name="Kuo A."/>
            <person name="Liang C."/>
            <person name="Lipzen A."/>
            <person name="Lutzoni F."/>
            <person name="Magnuson J."/>
            <person name="Mondo S."/>
            <person name="Nolan M."/>
            <person name="Ohm R."/>
            <person name="Pangilinan J."/>
            <person name="Park H.-J."/>
            <person name="Ramirez L."/>
            <person name="Alfaro M."/>
            <person name="Sun H."/>
            <person name="Tritt A."/>
            <person name="Yoshinaga Y."/>
            <person name="Zwiers L.-H."/>
            <person name="Turgeon B."/>
            <person name="Goodwin S."/>
            <person name="Spatafora J."/>
            <person name="Crous P."/>
            <person name="Grigoriev I."/>
        </authorList>
    </citation>
    <scope>NUCLEOTIDE SEQUENCE</scope>
    <source>
        <strain evidence="2">CBS 110217</strain>
    </source>
</reference>
<accession>A0A9P4HB56</accession>
<dbReference type="OrthoDB" id="5243686at2759"/>